<evidence type="ECO:0000313" key="1">
    <source>
        <dbReference type="EMBL" id="MET6998083.1"/>
    </source>
</evidence>
<name>A0ABV2T4Y4_9BACT</name>
<organism evidence="1 2">
    <name type="scientific">Chitinophaga defluvii</name>
    <dbReference type="NCBI Taxonomy" id="3163343"/>
    <lineage>
        <taxon>Bacteria</taxon>
        <taxon>Pseudomonadati</taxon>
        <taxon>Bacteroidota</taxon>
        <taxon>Chitinophagia</taxon>
        <taxon>Chitinophagales</taxon>
        <taxon>Chitinophagaceae</taxon>
        <taxon>Chitinophaga</taxon>
    </lineage>
</organism>
<protein>
    <submittedName>
        <fullName evidence="1">Uncharacterized protein</fullName>
    </submittedName>
</protein>
<accession>A0ABV2T4Y4</accession>
<proteinExistence type="predicted"/>
<gene>
    <name evidence="1" type="ORF">ABR189_11910</name>
</gene>
<comment type="caution">
    <text evidence="1">The sequence shown here is derived from an EMBL/GenBank/DDBJ whole genome shotgun (WGS) entry which is preliminary data.</text>
</comment>
<evidence type="ECO:0000313" key="2">
    <source>
        <dbReference type="Proteomes" id="UP001549749"/>
    </source>
</evidence>
<dbReference type="RefSeq" id="WP_354660718.1">
    <property type="nucleotide sequence ID" value="NZ_JBEXAC010000001.1"/>
</dbReference>
<sequence>MKMSHYLQQGKSENYQDAETKGLLKAGEVAALLSKKFHAKITAKELEIFATEWHHAGVFKSGHSLRGRKVYFFTAKAIELITLDKILANRQLVSRKTPVDTKPVKGWYVQYFRMTDPVSRRMYNKPFVGIYEGPAHKAPRGFKPLPDEAFAEAQRQRGREIKAGEQVKFT</sequence>
<dbReference type="Proteomes" id="UP001549749">
    <property type="component" value="Unassembled WGS sequence"/>
</dbReference>
<keyword evidence="2" id="KW-1185">Reference proteome</keyword>
<dbReference type="EMBL" id="JBEXAC010000001">
    <property type="protein sequence ID" value="MET6998083.1"/>
    <property type="molecule type" value="Genomic_DNA"/>
</dbReference>
<reference evidence="1 2" key="1">
    <citation type="submission" date="2024-06" db="EMBL/GenBank/DDBJ databases">
        <title>Chitinophaga defluvii sp. nov., isolated from municipal sewage.</title>
        <authorList>
            <person name="Zhang L."/>
        </authorList>
    </citation>
    <scope>NUCLEOTIDE SEQUENCE [LARGE SCALE GENOMIC DNA]</scope>
    <source>
        <strain evidence="1 2">H8</strain>
    </source>
</reference>